<keyword evidence="6" id="KW-1003">Cell membrane</keyword>
<comment type="caution">
    <text evidence="14">The sequence shown here is derived from an EMBL/GenBank/DDBJ whole genome shotgun (WGS) entry which is preliminary data.</text>
</comment>
<evidence type="ECO:0000256" key="4">
    <source>
        <dbReference type="ARBA" id="ARBA00008973"/>
    </source>
</evidence>
<dbReference type="KEGG" id="ftc:DA46_1971"/>
<dbReference type="RefSeq" id="WP_010030559.1">
    <property type="nucleotide sequence ID" value="NZ_CP009693.1"/>
</dbReference>
<dbReference type="InterPro" id="IPR004872">
    <property type="entry name" value="Lipoprotein_NlpA"/>
</dbReference>
<dbReference type="PANTHER" id="PTHR30429:SF1">
    <property type="entry name" value="D-METHIONINE-BINDING LIPOPROTEIN METQ-RELATED"/>
    <property type="match status" value="1"/>
</dbReference>
<dbReference type="eggNOG" id="COG1464">
    <property type="taxonomic scope" value="Bacteria"/>
</dbReference>
<dbReference type="OMA" id="DYNIPNR"/>
<feature type="transmembrane region" description="Helical" evidence="13">
    <location>
        <begin position="23"/>
        <end position="46"/>
    </location>
</feature>
<keyword evidence="10 13" id="KW-0472">Membrane</keyword>
<feature type="transmembrane region" description="Helical" evidence="13">
    <location>
        <begin position="58"/>
        <end position="82"/>
    </location>
</feature>
<sequence>MQQQTIFSLHELSQIAQSTWETIFMVFIATLVAVIGGILLGILLYITQDNKNVLVKGFNKTFSVIINITRSIPYIILLILLYPLTRLIVGTTIGTTASIVPLAIAALPFYARLTESALREVDNGLIEAAKAMGATKRQIIFKVLLPESKNLLIDAATLTCISLIGFSAMAGIVGGGGLGDLTYFKGYNYGNYTLLLSGVIMLVILVQLTQSFGNYLVTAKKLTSLWIVIVILLVASGTQLYLNASAAINPNQITVGYITSPPQDKIMQESKKVAKEKYGLDVKLVSFGDYNLPNRALNDNEIQANAFQHIPFLENQNKEFGYHIVSIGKTFLYPMGIYSKKYKHLDEVPNGAIIAIPNDPTNQGRALMILEDAGLIKLQKGVTWKATPDNIVSNPKNLKIIALQADQIPNNLEVVALGIINNDYLSKAGLTHKDALFVEPTDSPFTNIIAANSDQKDSTKLKEYVKAFQSPAVKKVAAEVYPDGAAIAGW</sequence>
<dbReference type="GO" id="GO:0055085">
    <property type="term" value="P:transmembrane transport"/>
    <property type="evidence" value="ECO:0007669"/>
    <property type="project" value="InterPro"/>
</dbReference>
<dbReference type="FunFam" id="1.10.3720.10:FF:000002">
    <property type="entry name" value="D-methionine ABC transporter permease MetI"/>
    <property type="match status" value="1"/>
</dbReference>
<evidence type="ECO:0000256" key="6">
    <source>
        <dbReference type="ARBA" id="ARBA00022475"/>
    </source>
</evidence>
<keyword evidence="8" id="KW-0732">Signal</keyword>
<protein>
    <submittedName>
        <fullName evidence="14">MetQ/NlpA family lipoprotein</fullName>
    </submittedName>
</protein>
<evidence type="ECO:0000256" key="9">
    <source>
        <dbReference type="ARBA" id="ARBA00022989"/>
    </source>
</evidence>
<dbReference type="NCBIfam" id="TIGR00363">
    <property type="entry name" value="MetQ/NlpA family lipoprotein"/>
    <property type="match status" value="1"/>
</dbReference>
<evidence type="ECO:0000256" key="3">
    <source>
        <dbReference type="ARBA" id="ARBA00007069"/>
    </source>
</evidence>
<comment type="subcellular location">
    <subcellularLocation>
        <location evidence="2 13">Cell membrane</location>
        <topology evidence="2 13">Multi-pass membrane protein</topology>
    </subcellularLocation>
    <subcellularLocation>
        <location evidence="1">Membrane</location>
        <topology evidence="1">Lipid-anchor</topology>
    </subcellularLocation>
</comment>
<evidence type="ECO:0000256" key="7">
    <source>
        <dbReference type="ARBA" id="ARBA00022692"/>
    </source>
</evidence>
<dbReference type="SUPFAM" id="SSF161098">
    <property type="entry name" value="MetI-like"/>
    <property type="match status" value="1"/>
</dbReference>
<dbReference type="InterPro" id="IPR000515">
    <property type="entry name" value="MetI-like"/>
</dbReference>
<evidence type="ECO:0000256" key="2">
    <source>
        <dbReference type="ARBA" id="ARBA00004651"/>
    </source>
</evidence>
<dbReference type="EMBL" id="JAAGJP010000011">
    <property type="protein sequence ID" value="NDS68008.1"/>
    <property type="molecule type" value="Genomic_DNA"/>
</dbReference>
<dbReference type="KEGG" id="ftz:CH68_904"/>
<dbReference type="SUPFAM" id="SSF53850">
    <property type="entry name" value="Periplasmic binding protein-like II"/>
    <property type="match status" value="1"/>
</dbReference>
<dbReference type="InterPro" id="IPR035906">
    <property type="entry name" value="MetI-like_sf"/>
</dbReference>
<feature type="transmembrane region" description="Helical" evidence="13">
    <location>
        <begin position="88"/>
        <end position="110"/>
    </location>
</feature>
<evidence type="ECO:0000256" key="12">
    <source>
        <dbReference type="ARBA" id="ARBA00023288"/>
    </source>
</evidence>
<dbReference type="PANTHER" id="PTHR30429">
    <property type="entry name" value="D-METHIONINE-BINDING LIPOPROTEIN METQ"/>
    <property type="match status" value="1"/>
</dbReference>
<proteinExistence type="inferred from homology"/>
<feature type="transmembrane region" description="Helical" evidence="13">
    <location>
        <begin position="224"/>
        <end position="242"/>
    </location>
</feature>
<dbReference type="Pfam" id="PF03180">
    <property type="entry name" value="Lipoprotein_9"/>
    <property type="match status" value="1"/>
</dbReference>
<reference evidence="14" key="1">
    <citation type="submission" date="2019-08" db="EMBL/GenBank/DDBJ databases">
        <authorList>
            <person name="Busch A."/>
        </authorList>
    </citation>
    <scope>NUCLEOTIDE SEQUENCE</scope>
    <source>
        <strain evidence="14">15T0085</strain>
    </source>
</reference>
<reference evidence="14" key="2">
    <citation type="submission" date="2020-02" db="EMBL/GenBank/DDBJ databases">
        <title>Using affinity propagation clustering for identifying bacterial clades and subclades with whole-genome sequences of Francisella tularensis.</title>
        <authorList>
            <person name="Homeier-Bachmann T."/>
            <person name="Abdel-Glil M.Y."/>
            <person name="Hackbart A."/>
            <person name="Hotzel H."/>
            <person name="Tomaso H."/>
        </authorList>
    </citation>
    <scope>NUCLEOTIDE SEQUENCE</scope>
    <source>
        <strain evidence="14">15T0085</strain>
    </source>
</reference>
<dbReference type="Pfam" id="PF00528">
    <property type="entry name" value="BPD_transp_1"/>
    <property type="match status" value="1"/>
</dbReference>
<evidence type="ECO:0000313" key="14">
    <source>
        <dbReference type="EMBL" id="NDS68008.1"/>
    </source>
</evidence>
<dbReference type="KEGG" id="ftv:CH67_1173"/>
<dbReference type="PROSITE" id="PS50928">
    <property type="entry name" value="ABC_TM1"/>
    <property type="match status" value="1"/>
</dbReference>
<evidence type="ECO:0000256" key="1">
    <source>
        <dbReference type="ARBA" id="ARBA00004635"/>
    </source>
</evidence>
<evidence type="ECO:0000256" key="10">
    <source>
        <dbReference type="ARBA" id="ARBA00023136"/>
    </source>
</evidence>
<comment type="similarity">
    <text evidence="4">Belongs to the NlpA lipoprotein family.</text>
</comment>
<feature type="transmembrane region" description="Helical" evidence="13">
    <location>
        <begin position="151"/>
        <end position="174"/>
    </location>
</feature>
<dbReference type="Gene3D" id="3.40.190.10">
    <property type="entry name" value="Periplasmic binding protein-like II"/>
    <property type="match status" value="2"/>
</dbReference>
<keyword evidence="9 13" id="KW-1133">Transmembrane helix</keyword>
<dbReference type="AlphaFoldDB" id="A0A0B6CXW5"/>
<keyword evidence="5 13" id="KW-0813">Transport</keyword>
<dbReference type="eggNOG" id="COG2011">
    <property type="taxonomic scope" value="Bacteria"/>
</dbReference>
<evidence type="ECO:0000256" key="11">
    <source>
        <dbReference type="ARBA" id="ARBA00023139"/>
    </source>
</evidence>
<dbReference type="CDD" id="cd13598">
    <property type="entry name" value="PBP2_lipoprotein_IlpA_like"/>
    <property type="match status" value="1"/>
</dbReference>
<organism evidence="14">
    <name type="scientific">Francisella tularensis subsp. holarctica</name>
    <dbReference type="NCBI Taxonomy" id="119857"/>
    <lineage>
        <taxon>Bacteria</taxon>
        <taxon>Pseudomonadati</taxon>
        <taxon>Pseudomonadota</taxon>
        <taxon>Gammaproteobacteria</taxon>
        <taxon>Thiotrichales</taxon>
        <taxon>Francisellaceae</taxon>
        <taxon>Francisella</taxon>
    </lineage>
</organism>
<dbReference type="GO" id="GO:0005886">
    <property type="term" value="C:plasma membrane"/>
    <property type="evidence" value="ECO:0007669"/>
    <property type="project" value="UniProtKB-SubCell"/>
</dbReference>
<accession>A0A0B6CXW5</accession>
<gene>
    <name evidence="14" type="ORF">FWI86_02610</name>
</gene>
<evidence type="ECO:0000256" key="5">
    <source>
        <dbReference type="ARBA" id="ARBA00022448"/>
    </source>
</evidence>
<comment type="similarity">
    <text evidence="3">Belongs to the binding-protein-dependent transport system permease family. CysTW subfamily.</text>
</comment>
<dbReference type="Gene3D" id="1.10.3720.10">
    <property type="entry name" value="MetI-like"/>
    <property type="match status" value="1"/>
</dbReference>
<keyword evidence="12 14" id="KW-0449">Lipoprotein</keyword>
<evidence type="ECO:0000256" key="8">
    <source>
        <dbReference type="ARBA" id="ARBA00022729"/>
    </source>
</evidence>
<feature type="transmembrane region" description="Helical" evidence="13">
    <location>
        <begin position="194"/>
        <end position="217"/>
    </location>
</feature>
<keyword evidence="11" id="KW-0564">Palmitate</keyword>
<keyword evidence="7 13" id="KW-0812">Transmembrane</keyword>
<dbReference type="HOGENOM" id="CLU_043512_0_0_6"/>
<name>A0A0B6CXW5_FRATU</name>
<dbReference type="CDD" id="cd06261">
    <property type="entry name" value="TM_PBP2"/>
    <property type="match status" value="1"/>
</dbReference>
<evidence type="ECO:0000256" key="13">
    <source>
        <dbReference type="RuleBase" id="RU363032"/>
    </source>
</evidence>